<dbReference type="SUPFAM" id="SSF52788">
    <property type="entry name" value="Phosphotyrosine protein phosphatases I"/>
    <property type="match status" value="1"/>
</dbReference>
<protein>
    <recommendedName>
        <fullName evidence="2">protein-tyrosine-phosphatase</fullName>
        <ecNumber evidence="2">3.1.3.48</ecNumber>
    </recommendedName>
</protein>
<sequence>MKILVVCLGNICRSPLAHGVLQHFVNERGLDWVVDSAGTGGWHVDNPPDHRAIAIAKRHGIDISKQRAKQLHNRHLDEFDYILAMDRNNLKSLLAQAKTSEQRARIQLFMGDREVPDPYYDNRLFEVVFQMVEERCRELLRMWEK</sequence>
<dbReference type="CDD" id="cd16343">
    <property type="entry name" value="LMWPTP"/>
    <property type="match status" value="1"/>
</dbReference>
<keyword evidence="8" id="KW-1185">Reference proteome</keyword>
<dbReference type="InterPro" id="IPR017867">
    <property type="entry name" value="Tyr_phospatase_low_mol_wt"/>
</dbReference>
<dbReference type="OrthoDB" id="9784339at2"/>
<evidence type="ECO:0000256" key="4">
    <source>
        <dbReference type="ARBA" id="ARBA00022912"/>
    </source>
</evidence>
<evidence type="ECO:0000259" key="6">
    <source>
        <dbReference type="SMART" id="SM00226"/>
    </source>
</evidence>
<feature type="active site" description="Nucleophile" evidence="5">
    <location>
        <position position="13"/>
    </location>
</feature>
<dbReference type="InterPro" id="IPR050438">
    <property type="entry name" value="LMW_PTPase"/>
</dbReference>
<accession>A0A1H7T4T6</accession>
<dbReference type="PANTHER" id="PTHR11717">
    <property type="entry name" value="LOW MOLECULAR WEIGHT PROTEIN TYROSINE PHOSPHATASE"/>
    <property type="match status" value="1"/>
</dbReference>
<dbReference type="GO" id="GO:0004725">
    <property type="term" value="F:protein tyrosine phosphatase activity"/>
    <property type="evidence" value="ECO:0007669"/>
    <property type="project" value="UniProtKB-EC"/>
</dbReference>
<evidence type="ECO:0000256" key="1">
    <source>
        <dbReference type="ARBA" id="ARBA00011063"/>
    </source>
</evidence>
<feature type="domain" description="Phosphotyrosine protein phosphatase I" evidence="6">
    <location>
        <begin position="1"/>
        <end position="142"/>
    </location>
</feature>
<evidence type="ECO:0000256" key="3">
    <source>
        <dbReference type="ARBA" id="ARBA00022801"/>
    </source>
</evidence>
<dbReference type="RefSeq" id="WP_090608332.1">
    <property type="nucleotide sequence ID" value="NZ_FNZR01000010.1"/>
</dbReference>
<dbReference type="EMBL" id="FNZR01000010">
    <property type="protein sequence ID" value="SEL79910.1"/>
    <property type="molecule type" value="Genomic_DNA"/>
</dbReference>
<dbReference type="InterPro" id="IPR036196">
    <property type="entry name" value="Ptyr_pPase_sf"/>
</dbReference>
<dbReference type="EC" id="3.1.3.48" evidence="2"/>
<dbReference type="Proteomes" id="UP000198916">
    <property type="component" value="Unassembled WGS sequence"/>
</dbReference>
<evidence type="ECO:0000313" key="7">
    <source>
        <dbReference type="EMBL" id="SEL79910.1"/>
    </source>
</evidence>
<feature type="active site" description="Proton donor" evidence="5">
    <location>
        <position position="117"/>
    </location>
</feature>
<keyword evidence="4" id="KW-0904">Protein phosphatase</keyword>
<dbReference type="STRING" id="332977.SAMN05421740_11094"/>
<proteinExistence type="inferred from homology"/>
<keyword evidence="3" id="KW-0378">Hydrolase</keyword>
<dbReference type="AlphaFoldDB" id="A0A1H7T4T6"/>
<dbReference type="Pfam" id="PF01451">
    <property type="entry name" value="LMWPc"/>
    <property type="match status" value="1"/>
</dbReference>
<dbReference type="InterPro" id="IPR023485">
    <property type="entry name" value="Ptyr_pPase"/>
</dbReference>
<dbReference type="PANTHER" id="PTHR11717:SF7">
    <property type="entry name" value="LOW MOLECULAR WEIGHT PHOSPHOTYROSINE PROTEIN PHOSPHATASE"/>
    <property type="match status" value="1"/>
</dbReference>
<organism evidence="7 8">
    <name type="scientific">Parapedobacter koreensis</name>
    <dbReference type="NCBI Taxonomy" id="332977"/>
    <lineage>
        <taxon>Bacteria</taxon>
        <taxon>Pseudomonadati</taxon>
        <taxon>Bacteroidota</taxon>
        <taxon>Sphingobacteriia</taxon>
        <taxon>Sphingobacteriales</taxon>
        <taxon>Sphingobacteriaceae</taxon>
        <taxon>Parapedobacter</taxon>
    </lineage>
</organism>
<evidence type="ECO:0000313" key="8">
    <source>
        <dbReference type="Proteomes" id="UP000198916"/>
    </source>
</evidence>
<gene>
    <name evidence="7" type="ORF">SAMN05421740_11094</name>
</gene>
<dbReference type="Gene3D" id="3.40.50.2300">
    <property type="match status" value="1"/>
</dbReference>
<dbReference type="PRINTS" id="PR00719">
    <property type="entry name" value="LMWPTPASE"/>
</dbReference>
<comment type="similarity">
    <text evidence="1">Belongs to the low molecular weight phosphotyrosine protein phosphatase family.</text>
</comment>
<dbReference type="SMART" id="SM00226">
    <property type="entry name" value="LMWPc"/>
    <property type="match status" value="1"/>
</dbReference>
<evidence type="ECO:0000256" key="5">
    <source>
        <dbReference type="PIRSR" id="PIRSR617867-1"/>
    </source>
</evidence>
<feature type="active site" description="Nucleophile" evidence="5">
    <location>
        <position position="7"/>
    </location>
</feature>
<reference evidence="8" key="1">
    <citation type="submission" date="2016-10" db="EMBL/GenBank/DDBJ databases">
        <authorList>
            <person name="Varghese N."/>
            <person name="Submissions S."/>
        </authorList>
    </citation>
    <scope>NUCLEOTIDE SEQUENCE [LARGE SCALE GENOMIC DNA]</scope>
    <source>
        <strain evidence="8">Jip14</strain>
    </source>
</reference>
<name>A0A1H7T4T6_9SPHI</name>
<evidence type="ECO:0000256" key="2">
    <source>
        <dbReference type="ARBA" id="ARBA00013064"/>
    </source>
</evidence>